<keyword evidence="4" id="KW-1185">Reference proteome</keyword>
<dbReference type="EMBL" id="JABAIA010000004">
    <property type="protein sequence ID" value="NLR68523.1"/>
    <property type="molecule type" value="Genomic_DNA"/>
</dbReference>
<feature type="domain" description="Conjugative transposon TraM C-terminal" evidence="2">
    <location>
        <begin position="283"/>
        <end position="426"/>
    </location>
</feature>
<protein>
    <submittedName>
        <fullName evidence="3">Conjugative transposon protein TraM</fullName>
    </submittedName>
</protein>
<keyword evidence="1" id="KW-0812">Transmembrane</keyword>
<evidence type="ECO:0000313" key="4">
    <source>
        <dbReference type="Proteomes" id="UP000570474"/>
    </source>
</evidence>
<evidence type="ECO:0000256" key="1">
    <source>
        <dbReference type="SAM" id="Phobius"/>
    </source>
</evidence>
<proteinExistence type="predicted"/>
<keyword evidence="1" id="KW-0472">Membrane</keyword>
<comment type="caution">
    <text evidence="3">The sequence shown here is derived from an EMBL/GenBank/DDBJ whole genome shotgun (WGS) entry which is preliminary data.</text>
</comment>
<evidence type="ECO:0000313" key="3">
    <source>
        <dbReference type="EMBL" id="NLR68523.1"/>
    </source>
</evidence>
<dbReference type="NCBIfam" id="TIGR03779">
    <property type="entry name" value="Bac_Flav_CT_M"/>
    <property type="match status" value="1"/>
</dbReference>
<dbReference type="Proteomes" id="UP000570474">
    <property type="component" value="Unassembled WGS sequence"/>
</dbReference>
<reference evidence="3 4" key="1">
    <citation type="submission" date="2020-04" db="EMBL/GenBank/DDBJ databases">
        <authorList>
            <person name="Yin C."/>
        </authorList>
    </citation>
    <scope>NUCLEOTIDE SEQUENCE [LARGE SCALE GENOMIC DNA]</scope>
    <source>
        <strain evidence="3 4">Ae27</strain>
    </source>
</reference>
<dbReference type="AlphaFoldDB" id="A0A847RZF9"/>
<keyword evidence="1" id="KW-1133">Transmembrane helix</keyword>
<dbReference type="RefSeq" id="WP_168874490.1">
    <property type="nucleotide sequence ID" value="NZ_JABAIA010000004.1"/>
</dbReference>
<gene>
    <name evidence="3" type="primary">traM</name>
    <name evidence="3" type="ORF">HGH92_29735</name>
</gene>
<dbReference type="InterPro" id="IPR022187">
    <property type="entry name" value="Conjug_transposon_TraM"/>
</dbReference>
<dbReference type="InterPro" id="IPR055407">
    <property type="entry name" value="TraM_C"/>
</dbReference>
<dbReference type="Pfam" id="PF12508">
    <property type="entry name" value="Transposon_TraM"/>
    <property type="match status" value="1"/>
</dbReference>
<accession>A0A847RZF9</accession>
<feature type="transmembrane region" description="Helical" evidence="1">
    <location>
        <begin position="15"/>
        <end position="33"/>
    </location>
</feature>
<evidence type="ECO:0000259" key="2">
    <source>
        <dbReference type="Pfam" id="PF12508"/>
    </source>
</evidence>
<organism evidence="3 4">
    <name type="scientific">Chitinophaga varians</name>
    <dbReference type="NCBI Taxonomy" id="2202339"/>
    <lineage>
        <taxon>Bacteria</taxon>
        <taxon>Pseudomonadati</taxon>
        <taxon>Bacteroidota</taxon>
        <taxon>Chitinophagia</taxon>
        <taxon>Chitinophagales</taxon>
        <taxon>Chitinophagaceae</taxon>
        <taxon>Chitinophaga</taxon>
    </lineage>
</organism>
<sequence length="436" mass="47532">MTTKTEKQRKSRRKLLVYPLLFLPFATLAFWMLDGGKGTAQTVREPQGLNHELPDAQLPQGPLDKMSLYRKAADDSAALRQRRAMDPFNAGPADRLAFKLDSLPVPDTLEEIDGGLTRTTWKHEPDANEQKVADRLKKLEAIIETPSKAPVAPPEPFYAPAMDHPDLDRLEQMMQSITAPSSGDTEMKQLGQMLESIKDIQNPARVQQQLREQSEKNRGRVYTVSRPVQEPSAGYLSNGAALSLARKVDSSGAAAIYEPLSERNSFYDLNKADAYTETGQTAIPAVIHETQTVISGSTIKIRLTEDVMVNGVLIPQGNFIYGNCAISGERLQIAIPGIRFGKHLFPVSLSAFSLDGLEGISIPGALTRDAAKEGLDRTVQSLNLMSMDPSIAAQAAGAGVEAAKGLFGKKARLVRVTVKAGFPLLLMDTKAQQDLQ</sequence>
<name>A0A847RZF9_9BACT</name>